<dbReference type="SUPFAM" id="SSF53474">
    <property type="entry name" value="alpha/beta-Hydrolases"/>
    <property type="match status" value="1"/>
</dbReference>
<dbReference type="Pfam" id="PF00561">
    <property type="entry name" value="Abhydrolase_1"/>
    <property type="match status" value="1"/>
</dbReference>
<feature type="region of interest" description="Disordered" evidence="1">
    <location>
        <begin position="1"/>
        <end position="28"/>
    </location>
</feature>
<dbReference type="AlphaFoldDB" id="A0A3B3TEJ9"/>
<name>A0A3B3TEJ9_9TELE</name>
<sequence length="382" mass="42882">MLRNRTVTQDKSSSGKDDNNKAEESNVSAGPATKKGFCAKVTDVGKVVLLIIFIPPFLNYASLQREGALLIPEGAQSVDIGLGQKVHLLCKGQGEPVVLLDAPTGMSSESWFYIQEEVSQKTRVCAYDRVGLGFSKRALQNQTTGTEKVWGMSTTGRMVDDLHRLVKAAEMATPLVLVGSELGALNARFYSHIHDTEVSDLVLIDPIPEGIFQETQWQQYWYSQLVPYLQMMQLAAATGLTRIFIILGWIHPAIKGEMVSEDVIQRQKYLLSNPSHQSSAVDEHFFLNESASQVREISVYKPLTSRTSVSMVTGDHFDSRFPAHLNQIVAEHQKRFQEQFYPSAKRIHVRGADRRAIYEDHSIISRHLQEIVAQRQLKQQSQ</sequence>
<feature type="compositionally biased region" description="Basic and acidic residues" evidence="1">
    <location>
        <begin position="13"/>
        <end position="24"/>
    </location>
</feature>
<dbReference type="GeneTree" id="ENSGT00390000008074"/>
<evidence type="ECO:0000259" key="2">
    <source>
        <dbReference type="Pfam" id="PF00561"/>
    </source>
</evidence>
<organism evidence="3 4">
    <name type="scientific">Paramormyrops kingsleyae</name>
    <dbReference type="NCBI Taxonomy" id="1676925"/>
    <lineage>
        <taxon>Eukaryota</taxon>
        <taxon>Metazoa</taxon>
        <taxon>Chordata</taxon>
        <taxon>Craniata</taxon>
        <taxon>Vertebrata</taxon>
        <taxon>Euteleostomi</taxon>
        <taxon>Actinopterygii</taxon>
        <taxon>Neopterygii</taxon>
        <taxon>Teleostei</taxon>
        <taxon>Osteoglossocephala</taxon>
        <taxon>Osteoglossomorpha</taxon>
        <taxon>Osteoglossiformes</taxon>
        <taxon>Mormyridae</taxon>
        <taxon>Paramormyrops</taxon>
    </lineage>
</organism>
<accession>A0A3B3TEJ9</accession>
<dbReference type="Gene3D" id="3.40.50.1820">
    <property type="entry name" value="alpha/beta hydrolase"/>
    <property type="match status" value="1"/>
</dbReference>
<evidence type="ECO:0000313" key="3">
    <source>
        <dbReference type="Ensembl" id="ENSPKIP00000041707.1"/>
    </source>
</evidence>
<dbReference type="InterPro" id="IPR000073">
    <property type="entry name" value="AB_hydrolase_1"/>
</dbReference>
<evidence type="ECO:0000256" key="1">
    <source>
        <dbReference type="SAM" id="MobiDB-lite"/>
    </source>
</evidence>
<dbReference type="Ensembl" id="ENSPKIT00000022745.1">
    <property type="protein sequence ID" value="ENSPKIP00000041707.1"/>
    <property type="gene ID" value="ENSPKIG00000018144.1"/>
</dbReference>
<protein>
    <submittedName>
        <fullName evidence="3">Si:dkey-122a22.2</fullName>
    </submittedName>
</protein>
<feature type="domain" description="AB hydrolase-1" evidence="2">
    <location>
        <begin position="96"/>
        <end position="220"/>
    </location>
</feature>
<dbReference type="KEGG" id="pki:111843711"/>
<reference evidence="3" key="1">
    <citation type="submission" date="2025-08" db="UniProtKB">
        <authorList>
            <consortium name="Ensembl"/>
        </authorList>
    </citation>
    <scope>IDENTIFICATION</scope>
</reference>
<reference evidence="3" key="2">
    <citation type="submission" date="2025-09" db="UniProtKB">
        <authorList>
            <consortium name="Ensembl"/>
        </authorList>
    </citation>
    <scope>IDENTIFICATION</scope>
</reference>
<dbReference type="OrthoDB" id="294702at2759"/>
<feature type="compositionally biased region" description="Polar residues" evidence="1">
    <location>
        <begin position="1"/>
        <end position="12"/>
    </location>
</feature>
<dbReference type="Proteomes" id="UP000261540">
    <property type="component" value="Unplaced"/>
</dbReference>
<keyword evidence="4" id="KW-1185">Reference proteome</keyword>
<proteinExistence type="predicted"/>
<evidence type="ECO:0000313" key="4">
    <source>
        <dbReference type="Proteomes" id="UP000261540"/>
    </source>
</evidence>
<dbReference type="InterPro" id="IPR029058">
    <property type="entry name" value="AB_hydrolase_fold"/>
</dbReference>
<dbReference type="STRING" id="1676925.ENSPKIP00000041707"/>